<comment type="caution">
    <text evidence="2">The sequence shown here is derived from an EMBL/GenBank/DDBJ whole genome shotgun (WGS) entry which is preliminary data.</text>
</comment>
<proteinExistence type="predicted"/>
<reference evidence="2 3" key="1">
    <citation type="journal article" date="2019" name="Sci. Rep.">
        <title>Orb-weaving spider Araneus ventricosus genome elucidates the spidroin gene catalogue.</title>
        <authorList>
            <person name="Kono N."/>
            <person name="Nakamura H."/>
            <person name="Ohtoshi R."/>
            <person name="Moran D.A.P."/>
            <person name="Shinohara A."/>
            <person name="Yoshida Y."/>
            <person name="Fujiwara M."/>
            <person name="Mori M."/>
            <person name="Tomita M."/>
            <person name="Arakawa K."/>
        </authorList>
    </citation>
    <scope>NUCLEOTIDE SEQUENCE [LARGE SCALE GENOMIC DNA]</scope>
</reference>
<dbReference type="AlphaFoldDB" id="A0A4Y2BQW2"/>
<name>A0A4Y2BQW2_ARAVE</name>
<gene>
    <name evidence="2" type="ORF">AVEN_153605_1</name>
</gene>
<evidence type="ECO:0000313" key="3">
    <source>
        <dbReference type="Proteomes" id="UP000499080"/>
    </source>
</evidence>
<feature type="region of interest" description="Disordered" evidence="1">
    <location>
        <begin position="44"/>
        <end position="81"/>
    </location>
</feature>
<evidence type="ECO:0000313" key="2">
    <source>
        <dbReference type="EMBL" id="GBL93835.1"/>
    </source>
</evidence>
<dbReference type="EMBL" id="BGPR01000097">
    <property type="protein sequence ID" value="GBL93835.1"/>
    <property type="molecule type" value="Genomic_DNA"/>
</dbReference>
<organism evidence="2 3">
    <name type="scientific">Araneus ventricosus</name>
    <name type="common">Orbweaver spider</name>
    <name type="synonym">Epeira ventricosa</name>
    <dbReference type="NCBI Taxonomy" id="182803"/>
    <lineage>
        <taxon>Eukaryota</taxon>
        <taxon>Metazoa</taxon>
        <taxon>Ecdysozoa</taxon>
        <taxon>Arthropoda</taxon>
        <taxon>Chelicerata</taxon>
        <taxon>Arachnida</taxon>
        <taxon>Araneae</taxon>
        <taxon>Araneomorphae</taxon>
        <taxon>Entelegynae</taxon>
        <taxon>Araneoidea</taxon>
        <taxon>Araneidae</taxon>
        <taxon>Araneus</taxon>
    </lineage>
</organism>
<protein>
    <submittedName>
        <fullName evidence="2">Uncharacterized protein</fullName>
    </submittedName>
</protein>
<dbReference type="Proteomes" id="UP000499080">
    <property type="component" value="Unassembled WGS sequence"/>
</dbReference>
<sequence>MAFGTGWFQVRNLIPPKKRRVSGLKSNAIPLTLSKAGRGVSALVSSSPSEYGSKLRDQPQKSPRIASRRDVNMTKLNPVFS</sequence>
<keyword evidence="3" id="KW-1185">Reference proteome</keyword>
<accession>A0A4Y2BQW2</accession>
<evidence type="ECO:0000256" key="1">
    <source>
        <dbReference type="SAM" id="MobiDB-lite"/>
    </source>
</evidence>